<organism evidence="2 3">
    <name type="scientific">Cudoniella acicularis</name>
    <dbReference type="NCBI Taxonomy" id="354080"/>
    <lineage>
        <taxon>Eukaryota</taxon>
        <taxon>Fungi</taxon>
        <taxon>Dikarya</taxon>
        <taxon>Ascomycota</taxon>
        <taxon>Pezizomycotina</taxon>
        <taxon>Leotiomycetes</taxon>
        <taxon>Helotiales</taxon>
        <taxon>Tricladiaceae</taxon>
        <taxon>Cudoniella</taxon>
    </lineage>
</organism>
<reference evidence="2 3" key="1">
    <citation type="submission" date="2020-03" db="EMBL/GenBank/DDBJ databases">
        <title>Draft Genome Sequence of Cudoniella acicularis.</title>
        <authorList>
            <person name="Buettner E."/>
            <person name="Kellner H."/>
        </authorList>
    </citation>
    <scope>NUCLEOTIDE SEQUENCE [LARGE SCALE GENOMIC DNA]</scope>
    <source>
        <strain evidence="2 3">DSM 108380</strain>
    </source>
</reference>
<feature type="compositionally biased region" description="Polar residues" evidence="1">
    <location>
        <begin position="1"/>
        <end position="20"/>
    </location>
</feature>
<name>A0A8H4RKF6_9HELO</name>
<feature type="region of interest" description="Disordered" evidence="1">
    <location>
        <begin position="56"/>
        <end position="84"/>
    </location>
</feature>
<protein>
    <submittedName>
        <fullName evidence="2">Uncharacterized protein</fullName>
    </submittedName>
</protein>
<keyword evidence="3" id="KW-1185">Reference proteome</keyword>
<comment type="caution">
    <text evidence="2">The sequence shown here is derived from an EMBL/GenBank/DDBJ whole genome shotgun (WGS) entry which is preliminary data.</text>
</comment>
<dbReference type="Proteomes" id="UP000566819">
    <property type="component" value="Unassembled WGS sequence"/>
</dbReference>
<sequence length="281" mass="31458">MSTNESHSGQDPQPRTNNVETNERNDNIALENVTVSENPTRQAEDLGCIWRREIPRHDAKGNPVPSDSGSEYIESNSSAESGETDMDTWLETVGLSIWEEELRDMVAPHTKIIRREFAMAKRATLRSGRSMLRCLGTQQVVEIYIKDLDKYRNDIESEYQQKKDQGAKSSDSKIKKVADVRQAWLGTNGLNPELKAAALAHVEKVALKMMSERLAKIKSKKEKGPLLKGEYRCECGAVSLHDEPEDLACDEKPKGGAGRLAVEGIVEEESQFHSAIQKKHI</sequence>
<accession>A0A8H4RKF6</accession>
<dbReference type="EMBL" id="JAAMPI010000419">
    <property type="protein sequence ID" value="KAF4631684.1"/>
    <property type="molecule type" value="Genomic_DNA"/>
</dbReference>
<evidence type="ECO:0000313" key="2">
    <source>
        <dbReference type="EMBL" id="KAF4631684.1"/>
    </source>
</evidence>
<proteinExistence type="predicted"/>
<feature type="compositionally biased region" description="Polar residues" evidence="1">
    <location>
        <begin position="65"/>
        <end position="81"/>
    </location>
</feature>
<gene>
    <name evidence="2" type="ORF">G7Y89_g6448</name>
</gene>
<dbReference type="AlphaFoldDB" id="A0A8H4RKF6"/>
<evidence type="ECO:0000313" key="3">
    <source>
        <dbReference type="Proteomes" id="UP000566819"/>
    </source>
</evidence>
<feature type="region of interest" description="Disordered" evidence="1">
    <location>
        <begin position="1"/>
        <end position="42"/>
    </location>
</feature>
<evidence type="ECO:0000256" key="1">
    <source>
        <dbReference type="SAM" id="MobiDB-lite"/>
    </source>
</evidence>